<organism evidence="1 2">
    <name type="scientific">Xenorhabdus beddingii</name>
    <dbReference type="NCBI Taxonomy" id="40578"/>
    <lineage>
        <taxon>Bacteria</taxon>
        <taxon>Pseudomonadati</taxon>
        <taxon>Pseudomonadota</taxon>
        <taxon>Gammaproteobacteria</taxon>
        <taxon>Enterobacterales</taxon>
        <taxon>Morganellaceae</taxon>
        <taxon>Xenorhabdus</taxon>
    </lineage>
</organism>
<dbReference type="AlphaFoldDB" id="A0A1Y2S5Z1"/>
<accession>A0A1Y2S5Z1</accession>
<name>A0A1Y2S5Z1_9GAMM</name>
<comment type="caution">
    <text evidence="1">The sequence shown here is derived from an EMBL/GenBank/DDBJ whole genome shotgun (WGS) entry which is preliminary data.</text>
</comment>
<dbReference type="Proteomes" id="UP000194204">
    <property type="component" value="Unassembled WGS sequence"/>
</dbReference>
<proteinExistence type="predicted"/>
<sequence>MIAPARAIRGLEVGELVLGVPAVAPDLRAEAVTLFGFFHQTPVVIVAIADIPLLHHPPGLLALGELGHRAVGIHRQVLAQVAVGIVAELLFMRTGSLEQGMPYLVVGVVTVTGLPPAAVVNHPHIMGPVVLPAPVDGGRLRREVRVVSGQGFPEKGGGLTGRLVRQQPGRGVAAGKDKTVGTFAYRFPSQCIMLKRQRAVPVKLKVVQAARRVITEVQGVAIHPFTDRPPRQRIPFTGNLPPVDPLTGRQAGGLVISIFHDGIGIGGFHQLMALVVFVGGGGLQHQPAIFRLPAFLFNQ</sequence>
<protein>
    <submittedName>
        <fullName evidence="1">Uncharacterized protein</fullName>
    </submittedName>
</protein>
<gene>
    <name evidence="1" type="ORF">Xbed_03747</name>
</gene>
<reference evidence="1 2" key="1">
    <citation type="submission" date="2017-01" db="EMBL/GenBank/DDBJ databases">
        <title>Deconstructing symbiosis and pathogenesis requirements using a combined genomic-metabolomic approach.</title>
        <authorList>
            <person name="Tobias N.J."/>
            <person name="Wolff H."/>
            <person name="Djahanschiri B."/>
            <person name="Ebersberger I."/>
            <person name="Bode H.B."/>
        </authorList>
    </citation>
    <scope>NUCLEOTIDE SEQUENCE [LARGE SCALE GENOMIC DNA]</scope>
    <source>
        <strain evidence="1 2">DSM 4764</strain>
    </source>
</reference>
<dbReference type="EMBL" id="MUBK01000118">
    <property type="protein sequence ID" value="OTA14058.1"/>
    <property type="molecule type" value="Genomic_DNA"/>
</dbReference>
<keyword evidence="2" id="KW-1185">Reference proteome</keyword>
<evidence type="ECO:0000313" key="2">
    <source>
        <dbReference type="Proteomes" id="UP000194204"/>
    </source>
</evidence>
<evidence type="ECO:0000313" key="1">
    <source>
        <dbReference type="EMBL" id="OTA14058.1"/>
    </source>
</evidence>